<reference evidence="1" key="1">
    <citation type="submission" date="2020-06" db="EMBL/GenBank/DDBJ databases">
        <title>WGS assembly of Ceratodon purpureus strain R40.</title>
        <authorList>
            <person name="Carey S.B."/>
            <person name="Jenkins J."/>
            <person name="Shu S."/>
            <person name="Lovell J.T."/>
            <person name="Sreedasyam A."/>
            <person name="Maumus F."/>
            <person name="Tiley G.P."/>
            <person name="Fernandez-Pozo N."/>
            <person name="Barry K."/>
            <person name="Chen C."/>
            <person name="Wang M."/>
            <person name="Lipzen A."/>
            <person name="Daum C."/>
            <person name="Saski C.A."/>
            <person name="Payton A.C."/>
            <person name="Mcbreen J.C."/>
            <person name="Conrad R.E."/>
            <person name="Kollar L.M."/>
            <person name="Olsson S."/>
            <person name="Huttunen S."/>
            <person name="Landis J.B."/>
            <person name="Wickett N.J."/>
            <person name="Johnson M.G."/>
            <person name="Rensing S.A."/>
            <person name="Grimwood J."/>
            <person name="Schmutz J."/>
            <person name="Mcdaniel S.F."/>
        </authorList>
    </citation>
    <scope>NUCLEOTIDE SEQUENCE</scope>
    <source>
        <strain evidence="1">R40</strain>
    </source>
</reference>
<gene>
    <name evidence="1" type="ORF">KC19_1G250700</name>
</gene>
<accession>A0A8T0JC59</accession>
<dbReference type="EMBL" id="CM026421">
    <property type="protein sequence ID" value="KAG0592418.1"/>
    <property type="molecule type" value="Genomic_DNA"/>
</dbReference>
<protein>
    <submittedName>
        <fullName evidence="1">Uncharacterized protein</fullName>
    </submittedName>
</protein>
<name>A0A8T0JC59_CERPU</name>
<dbReference type="Proteomes" id="UP000822688">
    <property type="component" value="Chromosome 1"/>
</dbReference>
<comment type="caution">
    <text evidence="1">The sequence shown here is derived from an EMBL/GenBank/DDBJ whole genome shotgun (WGS) entry which is preliminary data.</text>
</comment>
<evidence type="ECO:0000313" key="2">
    <source>
        <dbReference type="Proteomes" id="UP000822688"/>
    </source>
</evidence>
<dbReference type="AlphaFoldDB" id="A0A8T0JC59"/>
<keyword evidence="2" id="KW-1185">Reference proteome</keyword>
<evidence type="ECO:0000313" key="1">
    <source>
        <dbReference type="EMBL" id="KAG0592418.1"/>
    </source>
</evidence>
<organism evidence="1 2">
    <name type="scientific">Ceratodon purpureus</name>
    <name type="common">Fire moss</name>
    <name type="synonym">Dicranum purpureum</name>
    <dbReference type="NCBI Taxonomy" id="3225"/>
    <lineage>
        <taxon>Eukaryota</taxon>
        <taxon>Viridiplantae</taxon>
        <taxon>Streptophyta</taxon>
        <taxon>Embryophyta</taxon>
        <taxon>Bryophyta</taxon>
        <taxon>Bryophytina</taxon>
        <taxon>Bryopsida</taxon>
        <taxon>Dicranidae</taxon>
        <taxon>Pseudoditrichales</taxon>
        <taxon>Ditrichaceae</taxon>
        <taxon>Ceratodon</taxon>
    </lineage>
</organism>
<proteinExistence type="predicted"/>
<sequence>MYTQKSEGADYITNLQPEGGFCSNRRHRQNERVLHIMRFSKSPAPSASCLFGSTSPTFASPARVNINKSVKVVHDDVYQPVQLHIHVN</sequence>